<dbReference type="EMBL" id="BPQB01000158">
    <property type="protein sequence ID" value="GJF00483.1"/>
    <property type="molecule type" value="Genomic_DNA"/>
</dbReference>
<keyword evidence="3" id="KW-1185">Reference proteome</keyword>
<reference evidence="2 3" key="1">
    <citation type="submission" date="2021-08" db="EMBL/GenBank/DDBJ databases">
        <title>Draft Genome Sequence of Phanerochaete sordida strain YK-624.</title>
        <authorList>
            <person name="Mori T."/>
            <person name="Dohra H."/>
            <person name="Suzuki T."/>
            <person name="Kawagishi H."/>
            <person name="Hirai H."/>
        </authorList>
    </citation>
    <scope>NUCLEOTIDE SEQUENCE [LARGE SCALE GENOMIC DNA]</scope>
    <source>
        <strain evidence="2 3">YK-624</strain>
    </source>
</reference>
<dbReference type="AlphaFoldDB" id="A0A9P3LP40"/>
<protein>
    <submittedName>
        <fullName evidence="2">Uncharacterized protein</fullName>
    </submittedName>
</protein>
<comment type="caution">
    <text evidence="2">The sequence shown here is derived from an EMBL/GenBank/DDBJ whole genome shotgun (WGS) entry which is preliminary data.</text>
</comment>
<feature type="compositionally biased region" description="Polar residues" evidence="1">
    <location>
        <begin position="109"/>
        <end position="126"/>
    </location>
</feature>
<dbReference type="Proteomes" id="UP000703269">
    <property type="component" value="Unassembled WGS sequence"/>
</dbReference>
<name>A0A9P3LP40_9APHY</name>
<evidence type="ECO:0000256" key="1">
    <source>
        <dbReference type="SAM" id="MobiDB-lite"/>
    </source>
</evidence>
<gene>
    <name evidence="2" type="ORF">PsYK624_167710</name>
</gene>
<feature type="region of interest" description="Disordered" evidence="1">
    <location>
        <begin position="185"/>
        <end position="206"/>
    </location>
</feature>
<dbReference type="OrthoDB" id="3266957at2759"/>
<sequence length="314" mass="33223">MAPIRNSRSKAKTGKGKGKARQTRDDASDIDSGHATPSTPTSPRPQPSAFEAMLLQELRRMQERLDRAETSTPQAFMATPVAGPSGTQRDASPGPSGFSGAQHAAVAADTSTNIEEASDTQQTTAAQLDRTQRNTAAVPLGAEQSAAGIIASAAAPAASAQSAAAPAPAADEPSGAEQCPGLAQDAAAGSVPKPKGTAGGGKKGFHLQEEMGLEGSLDGDRMYNMILATVRELAHAARLDLSRQYREVAAEDLSRIFSMARKIHPYLARFQNDWATAEILKQYLSSARRYGKRKGYFSCASEARVQRRRSLDDI</sequence>
<feature type="compositionally biased region" description="Basic and acidic residues" evidence="1">
    <location>
        <begin position="57"/>
        <end position="69"/>
    </location>
</feature>
<evidence type="ECO:0000313" key="3">
    <source>
        <dbReference type="Proteomes" id="UP000703269"/>
    </source>
</evidence>
<evidence type="ECO:0000313" key="2">
    <source>
        <dbReference type="EMBL" id="GJF00483.1"/>
    </source>
</evidence>
<feature type="compositionally biased region" description="Basic residues" evidence="1">
    <location>
        <begin position="7"/>
        <end position="21"/>
    </location>
</feature>
<accession>A0A9P3LP40</accession>
<feature type="region of interest" description="Disordered" evidence="1">
    <location>
        <begin position="1"/>
        <end position="127"/>
    </location>
</feature>
<organism evidence="2 3">
    <name type="scientific">Phanerochaete sordida</name>
    <dbReference type="NCBI Taxonomy" id="48140"/>
    <lineage>
        <taxon>Eukaryota</taxon>
        <taxon>Fungi</taxon>
        <taxon>Dikarya</taxon>
        <taxon>Basidiomycota</taxon>
        <taxon>Agaricomycotina</taxon>
        <taxon>Agaricomycetes</taxon>
        <taxon>Polyporales</taxon>
        <taxon>Phanerochaetaceae</taxon>
        <taxon>Phanerochaete</taxon>
    </lineage>
</organism>
<proteinExistence type="predicted"/>